<proteinExistence type="predicted"/>
<dbReference type="RefSeq" id="WP_240831835.1">
    <property type="nucleotide sequence ID" value="NZ_JAKWBL010000004.1"/>
</dbReference>
<name>A0ABS9SN53_9BACT</name>
<organism evidence="1 2">
    <name type="scientific">Niabella ginsengisoli</name>
    <dbReference type="NCBI Taxonomy" id="522298"/>
    <lineage>
        <taxon>Bacteria</taxon>
        <taxon>Pseudomonadati</taxon>
        <taxon>Bacteroidota</taxon>
        <taxon>Chitinophagia</taxon>
        <taxon>Chitinophagales</taxon>
        <taxon>Chitinophagaceae</taxon>
        <taxon>Niabella</taxon>
    </lineage>
</organism>
<evidence type="ECO:0000313" key="1">
    <source>
        <dbReference type="EMBL" id="MCH5599805.1"/>
    </source>
</evidence>
<comment type="caution">
    <text evidence="1">The sequence shown here is derived from an EMBL/GenBank/DDBJ whole genome shotgun (WGS) entry which is preliminary data.</text>
</comment>
<dbReference type="EMBL" id="JAKWBL010000004">
    <property type="protein sequence ID" value="MCH5599805.1"/>
    <property type="molecule type" value="Genomic_DNA"/>
</dbReference>
<evidence type="ECO:0000313" key="2">
    <source>
        <dbReference type="Proteomes" id="UP001202248"/>
    </source>
</evidence>
<sequence>MAYEYGIEICNDVLTYISQNRFDHAVSEIEVMEPEDVSESHFSEIRELLIKYYSHSDLMVADTGVLNEATSPVRLQDRLEDLCYRIITYNKEGLVTQQTA</sequence>
<gene>
    <name evidence="1" type="ORF">MKP09_18750</name>
</gene>
<reference evidence="1 2" key="1">
    <citation type="submission" date="2022-02" db="EMBL/GenBank/DDBJ databases">
        <authorList>
            <person name="Min J."/>
        </authorList>
    </citation>
    <scope>NUCLEOTIDE SEQUENCE [LARGE SCALE GENOMIC DNA]</scope>
    <source>
        <strain evidence="1 2">GR10-1</strain>
    </source>
</reference>
<accession>A0ABS9SN53</accession>
<dbReference type="Proteomes" id="UP001202248">
    <property type="component" value="Unassembled WGS sequence"/>
</dbReference>
<protein>
    <submittedName>
        <fullName evidence="1">Uncharacterized protein</fullName>
    </submittedName>
</protein>
<keyword evidence="2" id="KW-1185">Reference proteome</keyword>